<keyword evidence="2" id="KW-0346">Stress response</keyword>
<accession>A0A841MLU6</accession>
<dbReference type="PANTHER" id="PTHR35535:SF1">
    <property type="entry name" value="HEAT SHOCK PROTEIN HSLJ"/>
    <property type="match status" value="1"/>
</dbReference>
<dbReference type="Pfam" id="PF03724">
    <property type="entry name" value="META"/>
    <property type="match status" value="1"/>
</dbReference>
<keyword evidence="3" id="KW-1185">Reference proteome</keyword>
<evidence type="ECO:0000313" key="2">
    <source>
        <dbReference type="EMBL" id="MBB6326389.1"/>
    </source>
</evidence>
<gene>
    <name evidence="2" type="ORF">FHS59_002017</name>
</gene>
<reference evidence="2 3" key="1">
    <citation type="submission" date="2020-08" db="EMBL/GenBank/DDBJ databases">
        <title>Genomic Encyclopedia of Type Strains, Phase IV (KMG-IV): sequencing the most valuable type-strain genomes for metagenomic binning, comparative biology and taxonomic classification.</title>
        <authorList>
            <person name="Goeker M."/>
        </authorList>
    </citation>
    <scope>NUCLEOTIDE SEQUENCE [LARGE SCALE GENOMIC DNA]</scope>
    <source>
        <strain evidence="2 3">DSM 102044</strain>
    </source>
</reference>
<sequence length="134" mass="15061">MKNILYLVSLLFIVSCSSKTFPDSKWDNKQWTVIELRGIPIQTSGSVQDAHLIFDSDDQEITGFGGCNRIFGPYEIGKKSTLKFGEIGATRMACQNTAFENKFIETLASVRYYQQTGGQLLLKDGEKKVILKLQ</sequence>
<proteinExistence type="predicted"/>
<dbReference type="AlphaFoldDB" id="A0A841MLU6"/>
<name>A0A841MLU6_9BACT</name>
<evidence type="ECO:0000313" key="3">
    <source>
        <dbReference type="Proteomes" id="UP000588604"/>
    </source>
</evidence>
<dbReference type="RefSeq" id="WP_184494998.1">
    <property type="nucleotide sequence ID" value="NZ_JACIJO010000002.1"/>
</dbReference>
<dbReference type="Proteomes" id="UP000588604">
    <property type="component" value="Unassembled WGS sequence"/>
</dbReference>
<dbReference type="PROSITE" id="PS51257">
    <property type="entry name" value="PROKAR_LIPOPROTEIN"/>
    <property type="match status" value="1"/>
</dbReference>
<evidence type="ECO:0000259" key="1">
    <source>
        <dbReference type="Pfam" id="PF03724"/>
    </source>
</evidence>
<dbReference type="Gene3D" id="2.40.128.270">
    <property type="match status" value="1"/>
</dbReference>
<feature type="domain" description="DUF306" evidence="1">
    <location>
        <begin position="27"/>
        <end position="133"/>
    </location>
</feature>
<comment type="caution">
    <text evidence="2">The sequence shown here is derived from an EMBL/GenBank/DDBJ whole genome shotgun (WGS) entry which is preliminary data.</text>
</comment>
<dbReference type="InterPro" id="IPR053147">
    <property type="entry name" value="Hsp_HslJ-like"/>
</dbReference>
<dbReference type="PANTHER" id="PTHR35535">
    <property type="entry name" value="HEAT SHOCK PROTEIN HSLJ"/>
    <property type="match status" value="1"/>
</dbReference>
<dbReference type="EMBL" id="JACIJO010000002">
    <property type="protein sequence ID" value="MBB6326389.1"/>
    <property type="molecule type" value="Genomic_DNA"/>
</dbReference>
<dbReference type="InterPro" id="IPR005184">
    <property type="entry name" value="DUF306_Meta_HslJ"/>
</dbReference>
<organism evidence="2 3">
    <name type="scientific">Algoriphagus iocasae</name>
    <dbReference type="NCBI Taxonomy" id="1836499"/>
    <lineage>
        <taxon>Bacteria</taxon>
        <taxon>Pseudomonadati</taxon>
        <taxon>Bacteroidota</taxon>
        <taxon>Cytophagia</taxon>
        <taxon>Cytophagales</taxon>
        <taxon>Cyclobacteriaceae</taxon>
        <taxon>Algoriphagus</taxon>
    </lineage>
</organism>
<dbReference type="InterPro" id="IPR038670">
    <property type="entry name" value="HslJ-like_sf"/>
</dbReference>
<protein>
    <submittedName>
        <fullName evidence="2">Heat shock protein HslJ</fullName>
    </submittedName>
</protein>